<dbReference type="AlphaFoldDB" id="A0A1Z2XT00"/>
<evidence type="ECO:0000313" key="2">
    <source>
        <dbReference type="EMBL" id="QQR30833.1"/>
    </source>
</evidence>
<evidence type="ECO:0000313" key="1">
    <source>
        <dbReference type="EMBL" id="ASB41573.1"/>
    </source>
</evidence>
<protein>
    <recommendedName>
        <fullName evidence="5">Flagellar protein FlgN</fullName>
    </recommendedName>
</protein>
<evidence type="ECO:0008006" key="5">
    <source>
        <dbReference type="Google" id="ProtNLM"/>
    </source>
</evidence>
<dbReference type="RefSeq" id="WP_066539665.1">
    <property type="nucleotide sequence ID" value="NZ_CAJTCQ010000005.1"/>
</dbReference>
<organism evidence="2 4">
    <name type="scientific">Acutalibacter muris</name>
    <dbReference type="NCBI Taxonomy" id="1796620"/>
    <lineage>
        <taxon>Bacteria</taxon>
        <taxon>Bacillati</taxon>
        <taxon>Bacillota</taxon>
        <taxon>Clostridia</taxon>
        <taxon>Eubacteriales</taxon>
        <taxon>Acutalibacteraceae</taxon>
        <taxon>Acutalibacter</taxon>
    </lineage>
</organism>
<keyword evidence="3" id="KW-1185">Reference proteome</keyword>
<sequence length="131" mass="15439">MDIRILEELLLKERLLYVKLSEFEDLTRQLGEALDRRDEISVQMLLNMRGEPANQLQEADGQLRRRLLELPEEDAIRARELLEGGEQQGPEEAALCAQVKQNQRLLRRCREMDKHISVRMGGNKSFYKKYR</sequence>
<dbReference type="EMBL" id="CP065321">
    <property type="protein sequence ID" value="QQR30833.1"/>
    <property type="molecule type" value="Genomic_DNA"/>
</dbReference>
<reference evidence="3" key="2">
    <citation type="submission" date="2017-05" db="EMBL/GenBank/DDBJ databases">
        <title>Improved OligoMM genomes.</title>
        <authorList>
            <person name="Garzetti D."/>
        </authorList>
    </citation>
    <scope>NUCLEOTIDE SEQUENCE [LARGE SCALE GENOMIC DNA]</scope>
    <source>
        <strain evidence="3">KB18</strain>
    </source>
</reference>
<evidence type="ECO:0000313" key="4">
    <source>
        <dbReference type="Proteomes" id="UP000596035"/>
    </source>
</evidence>
<gene>
    <name evidence="1" type="ORF">ADH66_13465</name>
    <name evidence="2" type="ORF">I5Q82_03805</name>
</gene>
<accession>A0A1Z2XT00</accession>
<evidence type="ECO:0000313" key="3">
    <source>
        <dbReference type="Proteomes" id="UP000196710"/>
    </source>
</evidence>
<dbReference type="Proteomes" id="UP000196710">
    <property type="component" value="Chromosome"/>
</dbReference>
<proteinExistence type="predicted"/>
<name>A0A1Z2XT00_9FIRM</name>
<reference evidence="1" key="1">
    <citation type="journal article" date="2017" name="Genome Announc.">
        <title>High-Quality Whole-Genome Sequences of the Oligo-Mouse-Microbiota Bacterial Community.</title>
        <authorList>
            <person name="Garzetti D."/>
            <person name="Brugiroux S."/>
            <person name="Bunk B."/>
            <person name="Pukall R."/>
            <person name="McCoy K.D."/>
            <person name="Macpherson A.J."/>
            <person name="Stecher B."/>
        </authorList>
    </citation>
    <scope>NUCLEOTIDE SEQUENCE</scope>
    <source>
        <strain evidence="1">KB18</strain>
    </source>
</reference>
<reference evidence="2 4" key="3">
    <citation type="submission" date="2020-11" db="EMBL/GenBank/DDBJ databases">
        <title>Closed and high quality bacterial genomes of the OMM12 community.</title>
        <authorList>
            <person name="Marbouty M."/>
            <person name="Lamy-Besnier Q."/>
            <person name="Debarbieux L."/>
            <person name="Koszul R."/>
        </authorList>
    </citation>
    <scope>NUCLEOTIDE SEQUENCE [LARGE SCALE GENOMIC DNA]</scope>
    <source>
        <strain evidence="2 4">KB18</strain>
    </source>
</reference>
<dbReference type="EMBL" id="CP021422">
    <property type="protein sequence ID" value="ASB41573.1"/>
    <property type="molecule type" value="Genomic_DNA"/>
</dbReference>
<dbReference type="Proteomes" id="UP000596035">
    <property type="component" value="Chromosome"/>
</dbReference>
<dbReference type="KEGG" id="amur:ADH66_13465"/>